<dbReference type="Gene3D" id="1.10.150.290">
    <property type="entry name" value="S-adenosyl-L-methionine-dependent methyltransferases"/>
    <property type="match status" value="1"/>
</dbReference>
<dbReference type="Proteomes" id="UP000430670">
    <property type="component" value="Unassembled WGS sequence"/>
</dbReference>
<name>A0A6I3SIR1_HELMO</name>
<accession>A0A6I3SIR1</accession>
<dbReference type="OrthoDB" id="9777497at2"/>
<dbReference type="InterPro" id="IPR041698">
    <property type="entry name" value="Methyltransf_25"/>
</dbReference>
<evidence type="ECO:0000256" key="2">
    <source>
        <dbReference type="ARBA" id="ARBA00022679"/>
    </source>
</evidence>
<dbReference type="EMBL" id="WNKU01000004">
    <property type="protein sequence ID" value="MTV48527.1"/>
    <property type="molecule type" value="Genomic_DNA"/>
</dbReference>
<gene>
    <name evidence="4" type="ORF">GJ688_05965</name>
</gene>
<proteinExistence type="predicted"/>
<evidence type="ECO:0000313" key="4">
    <source>
        <dbReference type="EMBL" id="MTV48527.1"/>
    </source>
</evidence>
<dbReference type="AlphaFoldDB" id="A0A6I3SIR1"/>
<evidence type="ECO:0000313" key="5">
    <source>
        <dbReference type="Proteomes" id="UP000430670"/>
    </source>
</evidence>
<protein>
    <submittedName>
        <fullName evidence="4">Methyltransferase domain-containing protein</fullName>
    </submittedName>
</protein>
<dbReference type="Pfam" id="PF13649">
    <property type="entry name" value="Methyltransf_25"/>
    <property type="match status" value="1"/>
</dbReference>
<reference evidence="4 5" key="1">
    <citation type="submission" date="2019-11" db="EMBL/GenBank/DDBJ databases">
        <title>Whole-genome sequence of a the green, strictly anaerobic photosynthetic bacterium Heliobacillus mobilis DSM 6151.</title>
        <authorList>
            <person name="Kyndt J.A."/>
            <person name="Meyer T.E."/>
        </authorList>
    </citation>
    <scope>NUCLEOTIDE SEQUENCE [LARGE SCALE GENOMIC DNA]</scope>
    <source>
        <strain evidence="4 5">DSM 6151</strain>
    </source>
</reference>
<dbReference type="InterPro" id="IPR023149">
    <property type="entry name" value="Trans_acon_MeTrfase_C"/>
</dbReference>
<sequence length="259" mass="30514">MNTHEFDGQKYKKASGHQKEWGNKIISELNLCGTEYILDLGCGDGVLTKELADRTPKGTVLGIDASVGMINAARELEQRNVSFQRMDINEIRFENQFDLIFSNAALHWVKDHDNLLQRTYQALKPQGTLRFNFAGDGNCSNFFSVIKQIMTESSYREFFDDFEWPWYMPKVDDYRELVERSNFRDVLVWEENSDRYFKNKDEMIRWIEQPSVVPFLKYLPEDGKRGFVDEVIKRMIERTEQPDGTCFETFRRINVLARK</sequence>
<keyword evidence="1 4" id="KW-0489">Methyltransferase</keyword>
<dbReference type="PANTHER" id="PTHR43861">
    <property type="entry name" value="TRANS-ACONITATE 2-METHYLTRANSFERASE-RELATED"/>
    <property type="match status" value="1"/>
</dbReference>
<keyword evidence="5" id="KW-1185">Reference proteome</keyword>
<dbReference type="Gene3D" id="3.40.50.150">
    <property type="entry name" value="Vaccinia Virus protein VP39"/>
    <property type="match status" value="1"/>
</dbReference>
<evidence type="ECO:0000256" key="1">
    <source>
        <dbReference type="ARBA" id="ARBA00022603"/>
    </source>
</evidence>
<dbReference type="SUPFAM" id="SSF53335">
    <property type="entry name" value="S-adenosyl-L-methionine-dependent methyltransferases"/>
    <property type="match status" value="1"/>
</dbReference>
<organism evidence="4 5">
    <name type="scientific">Heliobacterium mobile</name>
    <name type="common">Heliobacillus mobilis</name>
    <dbReference type="NCBI Taxonomy" id="28064"/>
    <lineage>
        <taxon>Bacteria</taxon>
        <taxon>Bacillati</taxon>
        <taxon>Bacillota</taxon>
        <taxon>Clostridia</taxon>
        <taxon>Eubacteriales</taxon>
        <taxon>Heliobacteriaceae</taxon>
        <taxon>Heliobacterium</taxon>
    </lineage>
</organism>
<dbReference type="CDD" id="cd02440">
    <property type="entry name" value="AdoMet_MTases"/>
    <property type="match status" value="1"/>
</dbReference>
<dbReference type="GO" id="GO:0030798">
    <property type="term" value="F:trans-aconitate 2-methyltransferase activity"/>
    <property type="evidence" value="ECO:0007669"/>
    <property type="project" value="InterPro"/>
</dbReference>
<dbReference type="PANTHER" id="PTHR43861:SF1">
    <property type="entry name" value="TRANS-ACONITATE 2-METHYLTRANSFERASE"/>
    <property type="match status" value="1"/>
</dbReference>
<evidence type="ECO:0000259" key="3">
    <source>
        <dbReference type="Pfam" id="PF13649"/>
    </source>
</evidence>
<feature type="domain" description="Methyltransferase" evidence="3">
    <location>
        <begin position="37"/>
        <end position="127"/>
    </location>
</feature>
<comment type="caution">
    <text evidence="4">The sequence shown here is derived from an EMBL/GenBank/DDBJ whole genome shotgun (WGS) entry which is preliminary data.</text>
</comment>
<keyword evidence="2 4" id="KW-0808">Transferase</keyword>
<dbReference type="InterPro" id="IPR029063">
    <property type="entry name" value="SAM-dependent_MTases_sf"/>
</dbReference>
<dbReference type="GO" id="GO:0032259">
    <property type="term" value="P:methylation"/>
    <property type="evidence" value="ECO:0007669"/>
    <property type="project" value="UniProtKB-KW"/>
</dbReference>